<dbReference type="Gene3D" id="1.20.1330.10">
    <property type="entry name" value="f41 fragment of flagellin, N-terminal domain"/>
    <property type="match status" value="1"/>
</dbReference>
<comment type="subcellular location">
    <subcellularLocation>
        <location evidence="4">Secreted</location>
    </subcellularLocation>
    <subcellularLocation>
        <location evidence="4">Bacterial flagellum</location>
    </subcellularLocation>
</comment>
<dbReference type="PRINTS" id="PR00207">
    <property type="entry name" value="FLAGELLIN"/>
</dbReference>
<protein>
    <recommendedName>
        <fullName evidence="2 4">Flagellin</fullName>
    </recommendedName>
</protein>
<gene>
    <name evidence="7" type="ORF">GCM10009798_16610</name>
</gene>
<dbReference type="EMBL" id="BAAAPB010000001">
    <property type="protein sequence ID" value="GAA1957830.1"/>
    <property type="molecule type" value="Genomic_DNA"/>
</dbReference>
<evidence type="ECO:0000313" key="7">
    <source>
        <dbReference type="EMBL" id="GAA1957830.1"/>
    </source>
</evidence>
<name>A0ABN2QTI1_9ACTN</name>
<dbReference type="InterPro" id="IPR001492">
    <property type="entry name" value="Flagellin"/>
</dbReference>
<keyword evidence="8" id="KW-1185">Reference proteome</keyword>
<evidence type="ECO:0000256" key="3">
    <source>
        <dbReference type="ARBA" id="ARBA00023143"/>
    </source>
</evidence>
<dbReference type="PANTHER" id="PTHR42792">
    <property type="entry name" value="FLAGELLIN"/>
    <property type="match status" value="1"/>
</dbReference>
<dbReference type="InterPro" id="IPR046358">
    <property type="entry name" value="Flagellin_C"/>
</dbReference>
<sequence length="379" mass="38647">MSLRINTNVDALTAYNNLNKTQQSQSTSNERLSSGLRINKAADDAAGLAISQGLTKQINGLGQAIRNAQDGINMVQTADGALTETHSILQRMNTLAVQSANASNDDASRGDIQKEVDALNSELDRIASSTSFNGVSLLDGSFTSKKFQVGATSNAADQISVDITSGGGAGAKASWANGAATLAAGPASFTYGSTTVTTGALTASTDANDIATQLNGDAGFKQSFTASVDSKGGLVVTAKSYDGADADQKLAMTGLGGTYADTVGSTSTGGFSSTNLGVNAVDLTGAATSVTALDTIKDAIQSVSTARASLGALQNRFQHTINNLTVTQQNLQASNSSIQDTDMASEMSNFTRTQVLQSAGISMLAQANQSSQGILKLLG</sequence>
<evidence type="ECO:0000259" key="5">
    <source>
        <dbReference type="Pfam" id="PF00669"/>
    </source>
</evidence>
<accession>A0ABN2QTI1</accession>
<evidence type="ECO:0000256" key="1">
    <source>
        <dbReference type="ARBA" id="ARBA00005709"/>
    </source>
</evidence>
<proteinExistence type="inferred from homology"/>
<dbReference type="Gene3D" id="3.30.70.2120">
    <property type="match status" value="1"/>
</dbReference>
<dbReference type="SUPFAM" id="SSF64518">
    <property type="entry name" value="Phase 1 flagellin"/>
    <property type="match status" value="1"/>
</dbReference>
<organism evidence="7 8">
    <name type="scientific">Nocardioides panacihumi</name>
    <dbReference type="NCBI Taxonomy" id="400774"/>
    <lineage>
        <taxon>Bacteria</taxon>
        <taxon>Bacillati</taxon>
        <taxon>Actinomycetota</taxon>
        <taxon>Actinomycetes</taxon>
        <taxon>Propionibacteriales</taxon>
        <taxon>Nocardioidaceae</taxon>
        <taxon>Nocardioides</taxon>
    </lineage>
</organism>
<reference evidence="7 8" key="1">
    <citation type="journal article" date="2019" name="Int. J. Syst. Evol. Microbiol.">
        <title>The Global Catalogue of Microorganisms (GCM) 10K type strain sequencing project: providing services to taxonomists for standard genome sequencing and annotation.</title>
        <authorList>
            <consortium name="The Broad Institute Genomics Platform"/>
            <consortium name="The Broad Institute Genome Sequencing Center for Infectious Disease"/>
            <person name="Wu L."/>
            <person name="Ma J."/>
        </authorList>
    </citation>
    <scope>NUCLEOTIDE SEQUENCE [LARGE SCALE GENOMIC DNA]</scope>
    <source>
        <strain evidence="7 8">JCM 15309</strain>
    </source>
</reference>
<comment type="function">
    <text evidence="4">Flagellin is the subunit protein which polymerizes to form the filaments of bacterial flagella.</text>
</comment>
<evidence type="ECO:0000259" key="6">
    <source>
        <dbReference type="Pfam" id="PF00700"/>
    </source>
</evidence>
<dbReference type="InterPro" id="IPR001029">
    <property type="entry name" value="Flagellin_N"/>
</dbReference>
<keyword evidence="7" id="KW-0969">Cilium</keyword>
<keyword evidence="7" id="KW-0282">Flagellum</keyword>
<evidence type="ECO:0000313" key="8">
    <source>
        <dbReference type="Proteomes" id="UP001500571"/>
    </source>
</evidence>
<dbReference type="Proteomes" id="UP001500571">
    <property type="component" value="Unassembled WGS sequence"/>
</dbReference>
<dbReference type="PANTHER" id="PTHR42792:SF2">
    <property type="entry name" value="FLAGELLIN"/>
    <property type="match status" value="1"/>
</dbReference>
<comment type="caution">
    <text evidence="7">The sequence shown here is derived from an EMBL/GenBank/DDBJ whole genome shotgun (WGS) entry which is preliminary data.</text>
</comment>
<dbReference type="Gene3D" id="6.10.10.10">
    <property type="entry name" value="Flagellar export chaperone, C-terminal domain"/>
    <property type="match status" value="1"/>
</dbReference>
<feature type="domain" description="Flagellin N-terminal" evidence="5">
    <location>
        <begin position="5"/>
        <end position="143"/>
    </location>
</feature>
<keyword evidence="3 4" id="KW-0975">Bacterial flagellum</keyword>
<dbReference type="Pfam" id="PF00669">
    <property type="entry name" value="Flagellin_N"/>
    <property type="match status" value="1"/>
</dbReference>
<evidence type="ECO:0000256" key="4">
    <source>
        <dbReference type="RuleBase" id="RU362073"/>
    </source>
</evidence>
<dbReference type="InterPro" id="IPR042187">
    <property type="entry name" value="Flagellin_C_sub2"/>
</dbReference>
<dbReference type="RefSeq" id="WP_344044283.1">
    <property type="nucleotide sequence ID" value="NZ_BAAAPB010000001.1"/>
</dbReference>
<evidence type="ECO:0000256" key="2">
    <source>
        <dbReference type="ARBA" id="ARBA00020110"/>
    </source>
</evidence>
<comment type="similarity">
    <text evidence="1 4">Belongs to the bacterial flagellin family.</text>
</comment>
<feature type="domain" description="Flagellin C-terminal" evidence="6">
    <location>
        <begin position="293"/>
        <end position="378"/>
    </location>
</feature>
<keyword evidence="7" id="KW-0966">Cell projection</keyword>
<keyword evidence="4" id="KW-0964">Secreted</keyword>
<dbReference type="Pfam" id="PF00700">
    <property type="entry name" value="Flagellin_C"/>
    <property type="match status" value="1"/>
</dbReference>